<accession>A0A0W0Y417</accession>
<name>A0A0W0Y417_9GAMM</name>
<proteinExistence type="predicted"/>
<feature type="chain" id="PRO_5006917258" description="Outer membrane protein beta-barrel domain-containing protein" evidence="2">
    <location>
        <begin position="24"/>
        <end position="241"/>
    </location>
</feature>
<protein>
    <recommendedName>
        <fullName evidence="3">Outer membrane protein beta-barrel domain-containing protein</fullName>
    </recommendedName>
</protein>
<feature type="domain" description="Outer membrane protein beta-barrel" evidence="3">
    <location>
        <begin position="6"/>
        <end position="239"/>
    </location>
</feature>
<sequence length="241" mass="27259">MLKRLSCLSLIFFCANTISFASANGFYIGASGIKDNAEYDFKRVETAPSGPFLDQFRIDWSGEGFGGELFAGYHYRFIERFDLGLEAFYDKSSNDGDIGFLQSNNLYTRELSGKYKQRWQYGLALKPGYYISEAVLLYGRLGWIKDNIQLSGHIIQTGSLGFFAGSFASDQDKEGLQLGIGTQIQIINQLHLRLEWDYNSLNNFSNSSQVKSSTGLQFVTYRTAFTPKLEQFKLGLSWEFA</sequence>
<dbReference type="InterPro" id="IPR027385">
    <property type="entry name" value="Beta-barrel_OMP"/>
</dbReference>
<dbReference type="EMBL" id="LNYS01000006">
    <property type="protein sequence ID" value="KTD51557.1"/>
    <property type="molecule type" value="Genomic_DNA"/>
</dbReference>
<dbReference type="Gene3D" id="2.40.160.20">
    <property type="match status" value="1"/>
</dbReference>
<evidence type="ECO:0000313" key="4">
    <source>
        <dbReference type="EMBL" id="KTD51557.1"/>
    </source>
</evidence>
<dbReference type="InterPro" id="IPR011250">
    <property type="entry name" value="OMP/PagP_B-barrel"/>
</dbReference>
<evidence type="ECO:0000313" key="5">
    <source>
        <dbReference type="Proteomes" id="UP000054618"/>
    </source>
</evidence>
<dbReference type="PATRIC" id="fig|45073.5.peg.428"/>
<dbReference type="OrthoDB" id="5648435at2"/>
<comment type="caution">
    <text evidence="4">The sequence shown here is derived from an EMBL/GenBank/DDBJ whole genome shotgun (WGS) entry which is preliminary data.</text>
</comment>
<evidence type="ECO:0000256" key="1">
    <source>
        <dbReference type="ARBA" id="ARBA00022729"/>
    </source>
</evidence>
<dbReference type="Proteomes" id="UP000054618">
    <property type="component" value="Unassembled WGS sequence"/>
</dbReference>
<reference evidence="4 5" key="1">
    <citation type="submission" date="2015-11" db="EMBL/GenBank/DDBJ databases">
        <title>Genomic analysis of 38 Legionella species identifies large and diverse effector repertoires.</title>
        <authorList>
            <person name="Burstein D."/>
            <person name="Amaro F."/>
            <person name="Zusman T."/>
            <person name="Lifshitz Z."/>
            <person name="Cohen O."/>
            <person name="Gilbert J.A."/>
            <person name="Pupko T."/>
            <person name="Shuman H.A."/>
            <person name="Segal G."/>
        </authorList>
    </citation>
    <scope>NUCLEOTIDE SEQUENCE [LARGE SCALE GENOMIC DNA]</scope>
    <source>
        <strain evidence="4 5">CDC#1442-AUS-E</strain>
    </source>
</reference>
<evidence type="ECO:0000256" key="2">
    <source>
        <dbReference type="SAM" id="SignalP"/>
    </source>
</evidence>
<dbReference type="Pfam" id="PF13505">
    <property type="entry name" value="OMP_b-brl"/>
    <property type="match status" value="1"/>
</dbReference>
<dbReference type="SUPFAM" id="SSF56925">
    <property type="entry name" value="OMPA-like"/>
    <property type="match status" value="1"/>
</dbReference>
<dbReference type="RefSeq" id="WP_058506526.1">
    <property type="nucleotide sequence ID" value="NZ_CAAAIK010000002.1"/>
</dbReference>
<keyword evidence="1 2" id="KW-0732">Signal</keyword>
<feature type="signal peptide" evidence="2">
    <location>
        <begin position="1"/>
        <end position="23"/>
    </location>
</feature>
<evidence type="ECO:0000259" key="3">
    <source>
        <dbReference type="Pfam" id="PF13505"/>
    </source>
</evidence>
<gene>
    <name evidence="4" type="ORF">Lqui_0401</name>
</gene>
<keyword evidence="5" id="KW-1185">Reference proteome</keyword>
<dbReference type="AlphaFoldDB" id="A0A0W0Y417"/>
<dbReference type="STRING" id="45073.Lqui_0401"/>
<organism evidence="4 5">
    <name type="scientific">Legionella quinlivanii</name>
    <dbReference type="NCBI Taxonomy" id="45073"/>
    <lineage>
        <taxon>Bacteria</taxon>
        <taxon>Pseudomonadati</taxon>
        <taxon>Pseudomonadota</taxon>
        <taxon>Gammaproteobacteria</taxon>
        <taxon>Legionellales</taxon>
        <taxon>Legionellaceae</taxon>
        <taxon>Legionella</taxon>
    </lineage>
</organism>